<accession>A0A9J5VYQ0</accession>
<proteinExistence type="predicted"/>
<name>A0A9J5VYQ0_SOLCO</name>
<evidence type="ECO:0000313" key="2">
    <source>
        <dbReference type="EMBL" id="KAG5568266.1"/>
    </source>
</evidence>
<gene>
    <name evidence="2" type="ORF">H5410_064717</name>
</gene>
<feature type="compositionally biased region" description="Polar residues" evidence="1">
    <location>
        <begin position="14"/>
        <end position="26"/>
    </location>
</feature>
<dbReference type="EMBL" id="JACXVP010000179">
    <property type="protein sequence ID" value="KAG5568266.1"/>
    <property type="molecule type" value="Genomic_DNA"/>
</dbReference>
<comment type="caution">
    <text evidence="2">The sequence shown here is derived from an EMBL/GenBank/DDBJ whole genome shotgun (WGS) entry which is preliminary data.</text>
</comment>
<dbReference type="Proteomes" id="UP000824120">
    <property type="component" value="Unassembled WGS sequence"/>
</dbReference>
<organism evidence="2 3">
    <name type="scientific">Solanum commersonii</name>
    <name type="common">Commerson's wild potato</name>
    <name type="synonym">Commerson's nightshade</name>
    <dbReference type="NCBI Taxonomy" id="4109"/>
    <lineage>
        <taxon>Eukaryota</taxon>
        <taxon>Viridiplantae</taxon>
        <taxon>Streptophyta</taxon>
        <taxon>Embryophyta</taxon>
        <taxon>Tracheophyta</taxon>
        <taxon>Spermatophyta</taxon>
        <taxon>Magnoliopsida</taxon>
        <taxon>eudicotyledons</taxon>
        <taxon>Gunneridae</taxon>
        <taxon>Pentapetalae</taxon>
        <taxon>asterids</taxon>
        <taxon>lamiids</taxon>
        <taxon>Solanales</taxon>
        <taxon>Solanaceae</taxon>
        <taxon>Solanoideae</taxon>
        <taxon>Solaneae</taxon>
        <taxon>Solanum</taxon>
    </lineage>
</organism>
<protein>
    <submittedName>
        <fullName evidence="2">Uncharacterized protein</fullName>
    </submittedName>
</protein>
<evidence type="ECO:0000313" key="3">
    <source>
        <dbReference type="Proteomes" id="UP000824120"/>
    </source>
</evidence>
<dbReference type="AlphaFoldDB" id="A0A9J5VYQ0"/>
<evidence type="ECO:0000256" key="1">
    <source>
        <dbReference type="SAM" id="MobiDB-lite"/>
    </source>
</evidence>
<feature type="region of interest" description="Disordered" evidence="1">
    <location>
        <begin position="1"/>
        <end position="26"/>
    </location>
</feature>
<sequence>MENTMGDTRHSGRSKTNFGTKQLQSSACMKGRKSLADVIANNAYTKSEVQEYKRFEQLSSN</sequence>
<keyword evidence="3" id="KW-1185">Reference proteome</keyword>
<reference evidence="2" key="1">
    <citation type="submission" date="2020-09" db="EMBL/GenBank/DDBJ databases">
        <title>De no assembly of potato wild relative species, Solanum commersonii.</title>
        <authorList>
            <person name="Cho K."/>
        </authorList>
    </citation>
    <scope>NUCLEOTIDE SEQUENCE</scope>
    <source>
        <strain evidence="2">LZ3.2</strain>
        <tissue evidence="2">Leaf</tissue>
    </source>
</reference>